<reference evidence="1 2" key="1">
    <citation type="submission" date="2018-08" db="EMBL/GenBank/DDBJ databases">
        <title>Genome and evolution of the arbuscular mycorrhizal fungus Diversispora epigaea (formerly Glomus versiforme) and its bacterial endosymbionts.</title>
        <authorList>
            <person name="Sun X."/>
            <person name="Fei Z."/>
            <person name="Harrison M."/>
        </authorList>
    </citation>
    <scope>NUCLEOTIDE SEQUENCE [LARGE SCALE GENOMIC DNA]</scope>
    <source>
        <strain evidence="1 2">IT104</strain>
    </source>
</reference>
<organism evidence="1 2">
    <name type="scientific">Diversispora epigaea</name>
    <dbReference type="NCBI Taxonomy" id="1348612"/>
    <lineage>
        <taxon>Eukaryota</taxon>
        <taxon>Fungi</taxon>
        <taxon>Fungi incertae sedis</taxon>
        <taxon>Mucoromycota</taxon>
        <taxon>Glomeromycotina</taxon>
        <taxon>Glomeromycetes</taxon>
        <taxon>Diversisporales</taxon>
        <taxon>Diversisporaceae</taxon>
        <taxon>Diversispora</taxon>
    </lineage>
</organism>
<name>A0A397GMC6_9GLOM</name>
<evidence type="ECO:0000313" key="1">
    <source>
        <dbReference type="EMBL" id="RHZ50878.1"/>
    </source>
</evidence>
<keyword evidence="2" id="KW-1185">Reference proteome</keyword>
<evidence type="ECO:0000313" key="2">
    <source>
        <dbReference type="Proteomes" id="UP000266861"/>
    </source>
</evidence>
<dbReference type="Proteomes" id="UP000266861">
    <property type="component" value="Unassembled WGS sequence"/>
</dbReference>
<proteinExistence type="predicted"/>
<accession>A0A397GMC6</accession>
<gene>
    <name evidence="1" type="ORF">Glove_490g50</name>
</gene>
<dbReference type="EMBL" id="PQFF01000426">
    <property type="protein sequence ID" value="RHZ50878.1"/>
    <property type="molecule type" value="Genomic_DNA"/>
</dbReference>
<protein>
    <submittedName>
        <fullName evidence="1">Uncharacterized protein</fullName>
    </submittedName>
</protein>
<sequence length="221" mass="25278">MKNINLRKLTYDTCTFKIDYSDIFFPTSAWQAFFDNSVPYFRGIFPEHTICRESNFTTCMYMLEELPIINTVFRPITNSPHNFSSSEDIFISGNVKVDQVFQYSGENYLSNHPTYNKIVAEENYSSIGEGIPFMPSDIEEYNEYINETSINGYLINGPKALVTIAGIKDILANGKNNEGRVTIALDIVLKHNSEIVSSDLNKYKLEPMLSKKFLENVGYCF</sequence>
<dbReference type="AlphaFoldDB" id="A0A397GMC6"/>
<comment type="caution">
    <text evidence="1">The sequence shown here is derived from an EMBL/GenBank/DDBJ whole genome shotgun (WGS) entry which is preliminary data.</text>
</comment>
<dbReference type="OrthoDB" id="10636222at2759"/>